<proteinExistence type="predicted"/>
<protein>
    <submittedName>
        <fullName evidence="1">Uncharacterized protein</fullName>
    </submittedName>
</protein>
<evidence type="ECO:0000313" key="1">
    <source>
        <dbReference type="EMBL" id="MDP5138543.1"/>
    </source>
</evidence>
<dbReference type="Proteomes" id="UP001231109">
    <property type="component" value="Unassembled WGS sequence"/>
</dbReference>
<name>A0ABT9I634_9GAMM</name>
<sequence>MKKTTRLQKYVELFRRNIEGYLASNVCIKTTIYPVDSEGAVFEFIFNTNNDKTEKIESLSPTVGSVLSKVPQRMVAGNLEGVSFGGTNIYMEGNRLLLIKGEDEPKQWSGTAVQNDVLRVVSTSQGGARNAS</sequence>
<reference evidence="1 2" key="1">
    <citation type="submission" date="2022-11" db="EMBL/GenBank/DDBJ databases">
        <title>Viruses from the air-sea interface of a natural surface slick.</title>
        <authorList>
            <person name="Rahlff J."/>
            <person name="Holmfeldt K."/>
        </authorList>
    </citation>
    <scope>NUCLEOTIDE SEQUENCE [LARGE SCALE GENOMIC DNA]</scope>
    <source>
        <strain evidence="1 2">SMS4</strain>
    </source>
</reference>
<comment type="caution">
    <text evidence="1">The sequence shown here is derived from an EMBL/GenBank/DDBJ whole genome shotgun (WGS) entry which is preliminary data.</text>
</comment>
<organism evidence="1 2">
    <name type="scientific">Rheinheimera baltica</name>
    <dbReference type="NCBI Taxonomy" id="67576"/>
    <lineage>
        <taxon>Bacteria</taxon>
        <taxon>Pseudomonadati</taxon>
        <taxon>Pseudomonadota</taxon>
        <taxon>Gammaproteobacteria</taxon>
        <taxon>Chromatiales</taxon>
        <taxon>Chromatiaceae</taxon>
        <taxon>Rheinheimera</taxon>
    </lineage>
</organism>
<accession>A0ABT9I634</accession>
<keyword evidence="2" id="KW-1185">Reference proteome</keyword>
<evidence type="ECO:0000313" key="2">
    <source>
        <dbReference type="Proteomes" id="UP001231109"/>
    </source>
</evidence>
<gene>
    <name evidence="1" type="ORF">ORJ04_21585</name>
</gene>
<dbReference type="RefSeq" id="WP_305977660.1">
    <property type="nucleotide sequence ID" value="NZ_JAPJDY010000009.1"/>
</dbReference>
<dbReference type="EMBL" id="JAPJDZ010000194">
    <property type="protein sequence ID" value="MDP5138543.1"/>
    <property type="molecule type" value="Genomic_DNA"/>
</dbReference>